<accession>E2B323</accession>
<dbReference type="STRING" id="610380.E2B323"/>
<dbReference type="EMBL" id="GL445255">
    <property type="protein sequence ID" value="EFN89909.1"/>
    <property type="molecule type" value="Genomic_DNA"/>
</dbReference>
<dbReference type="InterPro" id="IPR036058">
    <property type="entry name" value="Kazal_dom_sf"/>
</dbReference>
<reference evidence="2 3" key="1">
    <citation type="journal article" date="2010" name="Science">
        <title>Genomic comparison of the ants Camponotus floridanus and Harpegnathos saltator.</title>
        <authorList>
            <person name="Bonasio R."/>
            <person name="Zhang G."/>
            <person name="Ye C."/>
            <person name="Mutti N.S."/>
            <person name="Fang X."/>
            <person name="Qin N."/>
            <person name="Donahue G."/>
            <person name="Yang P."/>
            <person name="Li Q."/>
            <person name="Li C."/>
            <person name="Zhang P."/>
            <person name="Huang Z."/>
            <person name="Berger S.L."/>
            <person name="Reinberg D."/>
            <person name="Wang J."/>
            <person name="Liebig J."/>
        </authorList>
    </citation>
    <scope>NUCLEOTIDE SEQUENCE [LARGE SCALE GENOMIC DNA]</scope>
    <source>
        <strain evidence="2 3">R22 G/1</strain>
    </source>
</reference>
<dbReference type="InParanoid" id="E2B323"/>
<dbReference type="Gene3D" id="3.30.60.30">
    <property type="match status" value="1"/>
</dbReference>
<dbReference type="OrthoDB" id="6817055at2759"/>
<organism evidence="3">
    <name type="scientific">Harpegnathos saltator</name>
    <name type="common">Jerdon's jumping ant</name>
    <dbReference type="NCBI Taxonomy" id="610380"/>
    <lineage>
        <taxon>Eukaryota</taxon>
        <taxon>Metazoa</taxon>
        <taxon>Ecdysozoa</taxon>
        <taxon>Arthropoda</taxon>
        <taxon>Hexapoda</taxon>
        <taxon>Insecta</taxon>
        <taxon>Pterygota</taxon>
        <taxon>Neoptera</taxon>
        <taxon>Endopterygota</taxon>
        <taxon>Hymenoptera</taxon>
        <taxon>Apocrita</taxon>
        <taxon>Aculeata</taxon>
        <taxon>Formicoidea</taxon>
        <taxon>Formicidae</taxon>
        <taxon>Ponerinae</taxon>
        <taxon>Ponerini</taxon>
        <taxon>Harpegnathos</taxon>
    </lineage>
</organism>
<protein>
    <recommendedName>
        <fullName evidence="1">Kazal-like domain-containing protein</fullName>
    </recommendedName>
</protein>
<evidence type="ECO:0000313" key="2">
    <source>
        <dbReference type="EMBL" id="EFN89909.1"/>
    </source>
</evidence>
<dbReference type="Pfam" id="PF07648">
    <property type="entry name" value="Kazal_2"/>
    <property type="match status" value="1"/>
</dbReference>
<proteinExistence type="predicted"/>
<evidence type="ECO:0000259" key="1">
    <source>
        <dbReference type="Pfam" id="PF07648"/>
    </source>
</evidence>
<dbReference type="Proteomes" id="UP000008237">
    <property type="component" value="Unassembled WGS sequence"/>
</dbReference>
<sequence length="221" mass="24163">MAFLSIFTFCEEGYVFPDDTKATMKETKKPKEIKKAAIASKNVKGAVKAAKKAKKNKKDCTRKCGDDLACVHDPADANFKLKTFGTQRTLDVLNCKIETTMAFLSMFTFCEEGYALPDDAKATTMKEIKEPKEIKEAATASKDVKDAIKAAKEAKKSKKDCAKECGDFYDPVCVHDPADANFKPRTFGTQCALDVHNCEMGTKLTVKSKGECPGSGGVRLS</sequence>
<dbReference type="SUPFAM" id="SSF100895">
    <property type="entry name" value="Kazal-type serine protease inhibitors"/>
    <property type="match status" value="1"/>
</dbReference>
<dbReference type="AlphaFoldDB" id="E2B323"/>
<keyword evidence="3" id="KW-1185">Reference proteome</keyword>
<dbReference type="CDD" id="cd00104">
    <property type="entry name" value="KAZAL_FS"/>
    <property type="match status" value="1"/>
</dbReference>
<feature type="domain" description="Kazal-like" evidence="1">
    <location>
        <begin position="161"/>
        <end position="212"/>
    </location>
</feature>
<gene>
    <name evidence="2" type="ORF">EAI_00962</name>
</gene>
<dbReference type="InterPro" id="IPR002350">
    <property type="entry name" value="Kazal_dom"/>
</dbReference>
<evidence type="ECO:0000313" key="3">
    <source>
        <dbReference type="Proteomes" id="UP000008237"/>
    </source>
</evidence>
<name>E2B323_HARSA</name>
<dbReference type="FunCoup" id="E2B323">
    <property type="interactions" value="1"/>
</dbReference>